<dbReference type="InterPro" id="IPR005162">
    <property type="entry name" value="Retrotrans_gag_dom"/>
</dbReference>
<comment type="caution">
    <text evidence="4">The sequence shown here is derived from an EMBL/GenBank/DDBJ whole genome shotgun (WGS) entry which is preliminary data.</text>
</comment>
<accession>A0AAE1JMT6</accession>
<dbReference type="PANTHER" id="PTHR37610:SF55">
    <property type="entry name" value="RETROTRANSPOSON COPIA-LIKE N-TERMINAL DOMAIN-CONTAINING PROTEIN"/>
    <property type="match status" value="1"/>
</dbReference>
<keyword evidence="5" id="KW-1185">Reference proteome</keyword>
<evidence type="ECO:0000259" key="3">
    <source>
        <dbReference type="Pfam" id="PF14244"/>
    </source>
</evidence>
<evidence type="ECO:0000259" key="2">
    <source>
        <dbReference type="Pfam" id="PF03732"/>
    </source>
</evidence>
<dbReference type="AlphaFoldDB" id="A0AAE1JMT6"/>
<evidence type="ECO:0008006" key="6">
    <source>
        <dbReference type="Google" id="ProtNLM"/>
    </source>
</evidence>
<protein>
    <recommendedName>
        <fullName evidence="6">Retrotransposon Copia-like N-terminal domain-containing protein</fullName>
    </recommendedName>
</protein>
<feature type="region of interest" description="Disordered" evidence="1">
    <location>
        <begin position="1"/>
        <end position="25"/>
    </location>
</feature>
<dbReference type="PANTHER" id="PTHR37610">
    <property type="entry name" value="CCHC-TYPE DOMAIN-CONTAINING PROTEIN"/>
    <property type="match status" value="1"/>
</dbReference>
<sequence length="395" mass="43982">MAMAPSSTDSSSLNGNPNGTSTNFSPDSIHHIGNPFYLHPNENPSLLLVSSVLTGPNYHSWARAMRMSLMSKNKSRFIDRASPIPNSADPLFPAWERCNMMVLSWLTRSLSTTIAQSVLWIDKACDVWSDLRDRFSQNDVFRLADLQEEIQSLKQGDLPVSDYFTKLKILWDEFLILRPVVSCSCTPCCKCGAIAMFKKHIEEDYVIRFLKGLSDRFSAVKSQIMLIEPLPNINRVFSLVIQQERELGFSTTAITTLFNKSLHTRSASSTGGQRPHVPNIGKQCTYCGKSRHTEATCYRKHGFPPGFKFRNSSVNSVGTTDSVADSVSNAKGLLEPNKVVNQSYSFTPEQYTKLLALVQADNSSIQPSASVNHISAADVSLSHPPPTFKEDDWFS</sequence>
<organism evidence="4 5">
    <name type="scientific">Acacia crassicarpa</name>
    <name type="common">northern wattle</name>
    <dbReference type="NCBI Taxonomy" id="499986"/>
    <lineage>
        <taxon>Eukaryota</taxon>
        <taxon>Viridiplantae</taxon>
        <taxon>Streptophyta</taxon>
        <taxon>Embryophyta</taxon>
        <taxon>Tracheophyta</taxon>
        <taxon>Spermatophyta</taxon>
        <taxon>Magnoliopsida</taxon>
        <taxon>eudicotyledons</taxon>
        <taxon>Gunneridae</taxon>
        <taxon>Pentapetalae</taxon>
        <taxon>rosids</taxon>
        <taxon>fabids</taxon>
        <taxon>Fabales</taxon>
        <taxon>Fabaceae</taxon>
        <taxon>Caesalpinioideae</taxon>
        <taxon>mimosoid clade</taxon>
        <taxon>Acacieae</taxon>
        <taxon>Acacia</taxon>
    </lineage>
</organism>
<dbReference type="Pfam" id="PF03732">
    <property type="entry name" value="Retrotrans_gag"/>
    <property type="match status" value="1"/>
</dbReference>
<gene>
    <name evidence="4" type="ORF">QN277_008902</name>
</gene>
<evidence type="ECO:0000256" key="1">
    <source>
        <dbReference type="SAM" id="MobiDB-lite"/>
    </source>
</evidence>
<dbReference type="Proteomes" id="UP001293593">
    <property type="component" value="Unassembled WGS sequence"/>
</dbReference>
<dbReference type="EMBL" id="JAWXYG010000013">
    <property type="protein sequence ID" value="KAK4255979.1"/>
    <property type="molecule type" value="Genomic_DNA"/>
</dbReference>
<dbReference type="Pfam" id="PF14244">
    <property type="entry name" value="Retrotran_gag_3"/>
    <property type="match status" value="1"/>
</dbReference>
<feature type="domain" description="Retrotransposon Copia-like N-terminal" evidence="3">
    <location>
        <begin position="39"/>
        <end position="79"/>
    </location>
</feature>
<evidence type="ECO:0000313" key="4">
    <source>
        <dbReference type="EMBL" id="KAK4255979.1"/>
    </source>
</evidence>
<evidence type="ECO:0000313" key="5">
    <source>
        <dbReference type="Proteomes" id="UP001293593"/>
    </source>
</evidence>
<proteinExistence type="predicted"/>
<reference evidence="4" key="1">
    <citation type="submission" date="2023-10" db="EMBL/GenBank/DDBJ databases">
        <title>Chromosome-level genome of the transformable northern wattle, Acacia crassicarpa.</title>
        <authorList>
            <person name="Massaro I."/>
            <person name="Sinha N.R."/>
            <person name="Poethig S."/>
            <person name="Leichty A.R."/>
        </authorList>
    </citation>
    <scope>NUCLEOTIDE SEQUENCE</scope>
    <source>
        <strain evidence="4">Acra3RX</strain>
        <tissue evidence="4">Leaf</tissue>
    </source>
</reference>
<dbReference type="InterPro" id="IPR029472">
    <property type="entry name" value="Copia-like_N"/>
</dbReference>
<name>A0AAE1JMT6_9FABA</name>
<feature type="domain" description="Retrotransposon gag" evidence="2">
    <location>
        <begin position="104"/>
        <end position="173"/>
    </location>
</feature>